<dbReference type="AlphaFoldDB" id="A0A2S5KRV4"/>
<accession>A0A2S5KRV4</accession>
<comment type="caution">
    <text evidence="2">The sequence shown here is derived from an EMBL/GenBank/DDBJ whole genome shotgun (WGS) entry which is preliminary data.</text>
</comment>
<name>A0A2S5KRV4_9PROT</name>
<dbReference type="Pfam" id="PF11393">
    <property type="entry name" value="T4BSS_DotI_IcmL"/>
    <property type="match status" value="1"/>
</dbReference>
<keyword evidence="1" id="KW-0812">Transmembrane</keyword>
<evidence type="ECO:0000313" key="2">
    <source>
        <dbReference type="EMBL" id="PPC77591.1"/>
    </source>
</evidence>
<dbReference type="EMBL" id="PRLP01000029">
    <property type="protein sequence ID" value="PPC77591.1"/>
    <property type="molecule type" value="Genomic_DNA"/>
</dbReference>
<proteinExistence type="predicted"/>
<keyword evidence="1" id="KW-0472">Membrane</keyword>
<gene>
    <name evidence="2" type="ORF">C4K68_09530</name>
</gene>
<dbReference type="Proteomes" id="UP000238196">
    <property type="component" value="Unassembled WGS sequence"/>
</dbReference>
<feature type="transmembrane region" description="Helical" evidence="1">
    <location>
        <begin position="49"/>
        <end position="71"/>
    </location>
</feature>
<evidence type="ECO:0008006" key="4">
    <source>
        <dbReference type="Google" id="ProtNLM"/>
    </source>
</evidence>
<sequence length="245" mass="27069">MDSNESQHASTPHATTQTKAPAEEVALHLQMTEILVLSMSGLLRTNRNLSIGLTVLLVAFITTLGGLIYVASKPPHDRLLSLRADGTVTPLPLLNEPYYDQEKVRRFARDAVEQAYSLRFNKYQDDVKRNLGTWSQPSLQSFYDGLKSAGLIEKIVKERSNMSATVEDTSVYATNVSSHTKSGYGCGEEVCTWKLEVKYAVVLEAGDTGMKTRQPLVMYVKVQRTSFATSDTGLQITGFAIKQGQ</sequence>
<protein>
    <recommendedName>
        <fullName evidence="4">Bacterial virulence protein VirB8 domain-containing protein</fullName>
    </recommendedName>
</protein>
<dbReference type="CDD" id="cd16385">
    <property type="entry name" value="IcmL"/>
    <property type="match status" value="1"/>
</dbReference>
<evidence type="ECO:0000313" key="3">
    <source>
        <dbReference type="Proteomes" id="UP000238196"/>
    </source>
</evidence>
<evidence type="ECO:0000256" key="1">
    <source>
        <dbReference type="SAM" id="Phobius"/>
    </source>
</evidence>
<dbReference type="InterPro" id="IPR021055">
    <property type="entry name" value="T4BSS_IcmL/DotI"/>
</dbReference>
<keyword evidence="1" id="KW-1133">Transmembrane helix</keyword>
<organism evidence="2 3">
    <name type="scientific">Proteobacteria bacterium 228</name>
    <dbReference type="NCBI Taxonomy" id="2083153"/>
    <lineage>
        <taxon>Bacteria</taxon>
        <taxon>Pseudomonadati</taxon>
        <taxon>Pseudomonadota</taxon>
    </lineage>
</organism>
<reference evidence="2 3" key="1">
    <citation type="submission" date="2018-02" db="EMBL/GenBank/DDBJ databases">
        <title>novel marine gammaproteobacteria from coastal saline agro ecosystem.</title>
        <authorList>
            <person name="Krishnan R."/>
            <person name="Ramesh Kumar N."/>
        </authorList>
    </citation>
    <scope>NUCLEOTIDE SEQUENCE [LARGE SCALE GENOMIC DNA]</scope>
    <source>
        <strain evidence="2 3">228</strain>
    </source>
</reference>